<dbReference type="InterPro" id="IPR000630">
    <property type="entry name" value="Ribosomal_uS8"/>
</dbReference>
<dbReference type="EMBL" id="MBDN02000533">
    <property type="protein sequence ID" value="RLN74614.1"/>
    <property type="molecule type" value="Genomic_DNA"/>
</dbReference>
<dbReference type="GO" id="GO:0006412">
    <property type="term" value="P:translation"/>
    <property type="evidence" value="ECO:0007669"/>
    <property type="project" value="InterPro"/>
</dbReference>
<proteinExistence type="inferred from homology"/>
<dbReference type="GO" id="GO:0005840">
    <property type="term" value="C:ribosome"/>
    <property type="evidence" value="ECO:0007669"/>
    <property type="project" value="UniProtKB-KW"/>
</dbReference>
<keyword evidence="9" id="KW-1185">Reference proteome</keyword>
<evidence type="ECO:0000313" key="6">
    <source>
        <dbReference type="EMBL" id="KAG2521087.1"/>
    </source>
</evidence>
<comment type="caution">
    <text evidence="8">The sequence shown here is derived from an EMBL/GenBank/DDBJ whole genome shotgun (WGS) entry which is preliminary data.</text>
</comment>
<dbReference type="Gene3D" id="3.30.1370.30">
    <property type="match status" value="1"/>
</dbReference>
<sequence>MIITDTLSNLFSKIKNGYLAKKSKIVQQNSKQSINILNILVKEGFIKSYKINSKNQLDIYLKYKKNKAVITEIKRLSKPGKRLYINNKDLYKKKTGFYIISTSTGILTDLQAKKLNVGGELICKIL</sequence>
<evidence type="ECO:0000256" key="4">
    <source>
        <dbReference type="RuleBase" id="RU003660"/>
    </source>
</evidence>
<name>A0A3R7HRW1_9STRA</name>
<dbReference type="STRING" id="325452.A0A3R7HRW1"/>
<dbReference type="GO" id="GO:0005737">
    <property type="term" value="C:cytoplasm"/>
    <property type="evidence" value="ECO:0007669"/>
    <property type="project" value="UniProtKB-ARBA"/>
</dbReference>
<dbReference type="InterPro" id="IPR047863">
    <property type="entry name" value="Ribosomal_uS8_CS"/>
</dbReference>
<dbReference type="InterPro" id="IPR035987">
    <property type="entry name" value="Ribosomal_uS8_sf"/>
</dbReference>
<dbReference type="SUPFAM" id="SSF56047">
    <property type="entry name" value="Ribosomal protein S8"/>
    <property type="match status" value="1"/>
</dbReference>
<dbReference type="NCBIfam" id="NF001109">
    <property type="entry name" value="PRK00136.1"/>
    <property type="match status" value="1"/>
</dbReference>
<evidence type="ECO:0000256" key="1">
    <source>
        <dbReference type="ARBA" id="ARBA00006471"/>
    </source>
</evidence>
<dbReference type="Gene3D" id="3.30.1490.10">
    <property type="match status" value="1"/>
</dbReference>
<dbReference type="GO" id="GO:1990904">
    <property type="term" value="C:ribonucleoprotein complex"/>
    <property type="evidence" value="ECO:0007669"/>
    <property type="project" value="UniProtKB-KW"/>
</dbReference>
<accession>A0A3R7HRW1</accession>
<reference evidence="9 10" key="2">
    <citation type="submission" date="2018-07" db="EMBL/GenBank/DDBJ databases">
        <title>Genome sequencing of oomycete isolates from Chile give support for New Zealand origin for Phytophthora kernoviae and make available the first Nothophytophthora sp. genome.</title>
        <authorList>
            <person name="Studholme D.J."/>
            <person name="Sanfuentes E."/>
            <person name="Panda P."/>
            <person name="Hill R."/>
            <person name="Sambles C."/>
            <person name="Grant M."/>
            <person name="Williams N.M."/>
            <person name="Mcdougal R.L."/>
        </authorList>
    </citation>
    <scope>NUCLEOTIDE SEQUENCE [LARGE SCALE GENOMIC DNA]</scope>
    <source>
        <strain evidence="7">Chile2</strain>
        <strain evidence="8">Chile4</strain>
    </source>
</reference>
<gene>
    <name evidence="7" type="ORF">BBI17_008473</name>
    <name evidence="8" type="ORF">BBO99_00008834</name>
    <name evidence="5" type="ORF">JM16_006812</name>
    <name evidence="6" type="ORF">JM18_006730</name>
</gene>
<evidence type="ECO:0000313" key="9">
    <source>
        <dbReference type="Proteomes" id="UP000285624"/>
    </source>
</evidence>
<dbReference type="Proteomes" id="UP000792063">
    <property type="component" value="Unassembled WGS sequence"/>
</dbReference>
<reference evidence="5" key="3">
    <citation type="submission" date="2020-06" db="EMBL/GenBank/DDBJ databases">
        <authorList>
            <person name="Studholme D.J."/>
        </authorList>
    </citation>
    <scope>NUCLEOTIDE SEQUENCE</scope>
    <source>
        <strain evidence="5">NZFS 2646</strain>
        <strain evidence="6">NZFS 3630</strain>
    </source>
</reference>
<dbReference type="PANTHER" id="PTHR11758">
    <property type="entry name" value="40S RIBOSOMAL PROTEIN S15A"/>
    <property type="match status" value="1"/>
</dbReference>
<dbReference type="Proteomes" id="UP000285883">
    <property type="component" value="Unassembled WGS sequence"/>
</dbReference>
<dbReference type="EMBL" id="MAYM02000148">
    <property type="protein sequence ID" value="RLN45612.1"/>
    <property type="molecule type" value="Genomic_DNA"/>
</dbReference>
<protein>
    <recommendedName>
        <fullName evidence="11">Ribosomal protein S8</fullName>
    </recommendedName>
</protein>
<evidence type="ECO:0000256" key="2">
    <source>
        <dbReference type="ARBA" id="ARBA00022980"/>
    </source>
</evidence>
<dbReference type="Pfam" id="PF00410">
    <property type="entry name" value="Ribosomal_S8"/>
    <property type="match status" value="1"/>
</dbReference>
<dbReference type="GO" id="GO:0003735">
    <property type="term" value="F:structural constituent of ribosome"/>
    <property type="evidence" value="ECO:0007669"/>
    <property type="project" value="InterPro"/>
</dbReference>
<dbReference type="Proteomes" id="UP000285624">
    <property type="component" value="Unassembled WGS sequence"/>
</dbReference>
<dbReference type="HAMAP" id="MF_01302_B">
    <property type="entry name" value="Ribosomal_uS8_B"/>
    <property type="match status" value="1"/>
</dbReference>
<evidence type="ECO:0000313" key="7">
    <source>
        <dbReference type="EMBL" id="RLN45612.1"/>
    </source>
</evidence>
<reference evidence="5" key="1">
    <citation type="journal article" date="2015" name="Genom Data">
        <title>Genome sequences of six Phytophthora species associated with forests in New Zealand.</title>
        <authorList>
            <person name="Studholme D.J."/>
            <person name="McDougal R.L."/>
            <person name="Sambles C."/>
            <person name="Hansen E."/>
            <person name="Hardy G."/>
            <person name="Grant M."/>
            <person name="Ganley R.J."/>
            <person name="Williams N.M."/>
        </authorList>
    </citation>
    <scope>NUCLEOTIDE SEQUENCE</scope>
    <source>
        <strain evidence="5">NZFS 2646</strain>
        <strain evidence="6">NZFS 3630</strain>
    </source>
</reference>
<comment type="similarity">
    <text evidence="1 4">Belongs to the universal ribosomal protein uS8 family.</text>
</comment>
<evidence type="ECO:0000256" key="3">
    <source>
        <dbReference type="ARBA" id="ARBA00023274"/>
    </source>
</evidence>
<evidence type="ECO:0000313" key="10">
    <source>
        <dbReference type="Proteomes" id="UP000285883"/>
    </source>
</evidence>
<keyword evidence="2 4" id="KW-0689">Ribosomal protein</keyword>
<evidence type="ECO:0000313" key="8">
    <source>
        <dbReference type="EMBL" id="RLN74614.1"/>
    </source>
</evidence>
<dbReference type="EMBL" id="JPWV03000247">
    <property type="protein sequence ID" value="KAG2520259.1"/>
    <property type="molecule type" value="Genomic_DNA"/>
</dbReference>
<dbReference type="PROSITE" id="PS00053">
    <property type="entry name" value="RIBOSOMAL_S8"/>
    <property type="match status" value="1"/>
</dbReference>
<keyword evidence="3 4" id="KW-0687">Ribonucleoprotein</keyword>
<dbReference type="FunFam" id="3.30.1490.10:FF:000001">
    <property type="entry name" value="30S ribosomal protein S8"/>
    <property type="match status" value="1"/>
</dbReference>
<dbReference type="EMBL" id="JPWU03000261">
    <property type="protein sequence ID" value="KAG2521087.1"/>
    <property type="molecule type" value="Genomic_DNA"/>
</dbReference>
<dbReference type="AlphaFoldDB" id="A0A3R7HRW1"/>
<evidence type="ECO:0000313" key="5">
    <source>
        <dbReference type="EMBL" id="KAG2520259.1"/>
    </source>
</evidence>
<organism evidence="8 9">
    <name type="scientific">Phytophthora kernoviae</name>
    <dbReference type="NCBI Taxonomy" id="325452"/>
    <lineage>
        <taxon>Eukaryota</taxon>
        <taxon>Sar</taxon>
        <taxon>Stramenopiles</taxon>
        <taxon>Oomycota</taxon>
        <taxon>Peronosporomycetes</taxon>
        <taxon>Peronosporales</taxon>
        <taxon>Peronosporaceae</taxon>
        <taxon>Phytophthora</taxon>
    </lineage>
</organism>
<dbReference type="Proteomes" id="UP000785171">
    <property type="component" value="Unassembled WGS sequence"/>
</dbReference>
<evidence type="ECO:0008006" key="11">
    <source>
        <dbReference type="Google" id="ProtNLM"/>
    </source>
</evidence>